<dbReference type="InterPro" id="IPR018108">
    <property type="entry name" value="MCP_transmembrane"/>
</dbReference>
<evidence type="ECO:0000256" key="11">
    <source>
        <dbReference type="SAM" id="Phobius"/>
    </source>
</evidence>
<dbReference type="SUPFAM" id="SSF103506">
    <property type="entry name" value="Mitochondrial carrier"/>
    <property type="match status" value="1"/>
</dbReference>
<dbReference type="Pfam" id="PF00153">
    <property type="entry name" value="Mito_carr"/>
    <property type="match status" value="3"/>
</dbReference>
<comment type="similarity">
    <text evidence="2 10">Belongs to the mitochondrial carrier (TC 2.A.29) family.</text>
</comment>
<dbReference type="InterPro" id="IPR023395">
    <property type="entry name" value="MCP_dom_sf"/>
</dbReference>
<keyword evidence="4 9" id="KW-0812">Transmembrane</keyword>
<evidence type="ECO:0000313" key="13">
    <source>
        <dbReference type="Proteomes" id="UP000696573"/>
    </source>
</evidence>
<feature type="repeat" description="Solcar" evidence="9">
    <location>
        <begin position="6"/>
        <end position="83"/>
    </location>
</feature>
<feature type="repeat" description="Solcar" evidence="9">
    <location>
        <begin position="206"/>
        <end position="312"/>
    </location>
</feature>
<gene>
    <name evidence="12" type="ORF">CRHIZ90672A_00004741</name>
</gene>
<reference evidence="12" key="1">
    <citation type="submission" date="2021-10" db="EMBL/GenBank/DDBJ databases">
        <authorList>
            <person name="Piombo E."/>
        </authorList>
    </citation>
    <scope>NUCLEOTIDE SEQUENCE</scope>
</reference>
<evidence type="ECO:0000313" key="12">
    <source>
        <dbReference type="EMBL" id="CAH0042653.1"/>
    </source>
</evidence>
<dbReference type="Proteomes" id="UP000696573">
    <property type="component" value="Unassembled WGS sequence"/>
</dbReference>
<evidence type="ECO:0000256" key="1">
    <source>
        <dbReference type="ARBA" id="ARBA00004141"/>
    </source>
</evidence>
<evidence type="ECO:0000256" key="10">
    <source>
        <dbReference type="RuleBase" id="RU000488"/>
    </source>
</evidence>
<dbReference type="OrthoDB" id="250329at2759"/>
<evidence type="ECO:0000256" key="4">
    <source>
        <dbReference type="ARBA" id="ARBA00022692"/>
    </source>
</evidence>
<evidence type="ECO:0000256" key="5">
    <source>
        <dbReference type="ARBA" id="ARBA00022737"/>
    </source>
</evidence>
<evidence type="ECO:0000256" key="9">
    <source>
        <dbReference type="PROSITE-ProRule" id="PRU00282"/>
    </source>
</evidence>
<evidence type="ECO:0000256" key="7">
    <source>
        <dbReference type="ARBA" id="ARBA00022989"/>
    </source>
</evidence>
<feature type="transmembrane region" description="Helical" evidence="11">
    <location>
        <begin position="283"/>
        <end position="305"/>
    </location>
</feature>
<keyword evidence="3 10" id="KW-0813">Transport</keyword>
<evidence type="ECO:0000256" key="3">
    <source>
        <dbReference type="ARBA" id="ARBA00022448"/>
    </source>
</evidence>
<protein>
    <submittedName>
        <fullName evidence="12">Uncharacterized protein</fullName>
    </submittedName>
</protein>
<comment type="caution">
    <text evidence="12">The sequence shown here is derived from an EMBL/GenBank/DDBJ whole genome shotgun (WGS) entry which is preliminary data.</text>
</comment>
<keyword evidence="8 9" id="KW-0472">Membrane</keyword>
<proteinExistence type="inferred from homology"/>
<keyword evidence="6" id="KW-0999">Mitochondrion inner membrane</keyword>
<accession>A0A9N9W205</accession>
<name>A0A9N9W205_9HYPO</name>
<evidence type="ECO:0000256" key="8">
    <source>
        <dbReference type="ARBA" id="ARBA00023136"/>
    </source>
</evidence>
<dbReference type="GO" id="GO:0016020">
    <property type="term" value="C:membrane"/>
    <property type="evidence" value="ECO:0007669"/>
    <property type="project" value="UniProtKB-SubCell"/>
</dbReference>
<keyword evidence="13" id="KW-1185">Reference proteome</keyword>
<dbReference type="Gene3D" id="1.50.40.10">
    <property type="entry name" value="Mitochondrial carrier domain"/>
    <property type="match status" value="1"/>
</dbReference>
<evidence type="ECO:0000256" key="2">
    <source>
        <dbReference type="ARBA" id="ARBA00006375"/>
    </source>
</evidence>
<keyword evidence="7 11" id="KW-1133">Transmembrane helix</keyword>
<keyword evidence="6" id="KW-0496">Mitochondrion</keyword>
<sequence>MSSTSGPGIEVWPASALAALSVDVVTHPIDTLITRMQSPTYALQYQTSNVLFRGLYQGFGPTLITGIPASAAFWVVYEQLKAGFEWAHRTGHLRDVPQPLVHVASSAIGEIVSCAIMNPAEVLKQNAQVSTASLPREKSSALGGHTMTVMKRFAAHPTKLWTGYSMMVAAHLPGTCITMGTYEYLKSTWLERLREKDPEAAASITGQVKVAAMSAGVAAGCTSALLVPIDVIKTRMRLSVSGGSTSAAPSTKHLEAPRVWQTPSRINFLSVARETLRVDGLRGLFRGAVLTFLTATIGGAMYIGCYEGSKLYFRRALRGSDGENDETNSNNMVDHDRIL</sequence>
<dbReference type="EMBL" id="CABFNQ020000768">
    <property type="protein sequence ID" value="CAH0042653.1"/>
    <property type="molecule type" value="Genomic_DNA"/>
</dbReference>
<dbReference type="PANTHER" id="PTHR45667">
    <property type="entry name" value="S-ADENOSYLMETHIONINE MITOCHONDRIAL CARRIER PROTEIN"/>
    <property type="match status" value="1"/>
</dbReference>
<keyword evidence="5" id="KW-0677">Repeat</keyword>
<organism evidence="12 13">
    <name type="scientific">Clonostachys rhizophaga</name>
    <dbReference type="NCBI Taxonomy" id="160324"/>
    <lineage>
        <taxon>Eukaryota</taxon>
        <taxon>Fungi</taxon>
        <taxon>Dikarya</taxon>
        <taxon>Ascomycota</taxon>
        <taxon>Pezizomycotina</taxon>
        <taxon>Sordariomycetes</taxon>
        <taxon>Hypocreomycetidae</taxon>
        <taxon>Hypocreales</taxon>
        <taxon>Bionectriaceae</taxon>
        <taxon>Clonostachys</taxon>
    </lineage>
</organism>
<evidence type="ECO:0000256" key="6">
    <source>
        <dbReference type="ARBA" id="ARBA00022792"/>
    </source>
</evidence>
<comment type="subcellular location">
    <subcellularLocation>
        <location evidence="1">Membrane</location>
        <topology evidence="1">Multi-pass membrane protein</topology>
    </subcellularLocation>
</comment>
<dbReference type="AlphaFoldDB" id="A0A9N9W205"/>
<dbReference type="PROSITE" id="PS50920">
    <property type="entry name" value="SOLCAR"/>
    <property type="match status" value="2"/>
</dbReference>